<dbReference type="EMBL" id="JAHRHJ020000001">
    <property type="protein sequence ID" value="KAH9328967.1"/>
    <property type="molecule type" value="Genomic_DNA"/>
</dbReference>
<sequence>ASINHRFVDGAQGLYTKKTMKGSHAIHSHISTSPDGTVAPLASCCNDTRELAILKPFL</sequence>
<organism evidence="1 2">
    <name type="scientific">Taxus chinensis</name>
    <name type="common">Chinese yew</name>
    <name type="synonym">Taxus wallichiana var. chinensis</name>
    <dbReference type="NCBI Taxonomy" id="29808"/>
    <lineage>
        <taxon>Eukaryota</taxon>
        <taxon>Viridiplantae</taxon>
        <taxon>Streptophyta</taxon>
        <taxon>Embryophyta</taxon>
        <taxon>Tracheophyta</taxon>
        <taxon>Spermatophyta</taxon>
        <taxon>Pinopsida</taxon>
        <taxon>Pinidae</taxon>
        <taxon>Conifers II</taxon>
        <taxon>Cupressales</taxon>
        <taxon>Taxaceae</taxon>
        <taxon>Taxus</taxon>
    </lineage>
</organism>
<feature type="non-terminal residue" evidence="1">
    <location>
        <position position="58"/>
    </location>
</feature>
<evidence type="ECO:0000313" key="2">
    <source>
        <dbReference type="Proteomes" id="UP000824469"/>
    </source>
</evidence>
<dbReference type="Proteomes" id="UP000824469">
    <property type="component" value="Unassembled WGS sequence"/>
</dbReference>
<dbReference type="AlphaFoldDB" id="A0AA38GWR1"/>
<keyword evidence="2" id="KW-1185">Reference proteome</keyword>
<accession>A0AA38GWR1</accession>
<protein>
    <submittedName>
        <fullName evidence="1">Uncharacterized protein</fullName>
    </submittedName>
</protein>
<feature type="non-terminal residue" evidence="1">
    <location>
        <position position="1"/>
    </location>
</feature>
<gene>
    <name evidence="1" type="ORF">KI387_001075</name>
</gene>
<evidence type="ECO:0000313" key="1">
    <source>
        <dbReference type="EMBL" id="KAH9328967.1"/>
    </source>
</evidence>
<name>A0AA38GWR1_TAXCH</name>
<comment type="caution">
    <text evidence="1">The sequence shown here is derived from an EMBL/GenBank/DDBJ whole genome shotgun (WGS) entry which is preliminary data.</text>
</comment>
<proteinExistence type="predicted"/>
<reference evidence="1 2" key="1">
    <citation type="journal article" date="2021" name="Nat. Plants">
        <title>The Taxus genome provides insights into paclitaxel biosynthesis.</title>
        <authorList>
            <person name="Xiong X."/>
            <person name="Gou J."/>
            <person name="Liao Q."/>
            <person name="Li Y."/>
            <person name="Zhou Q."/>
            <person name="Bi G."/>
            <person name="Li C."/>
            <person name="Du R."/>
            <person name="Wang X."/>
            <person name="Sun T."/>
            <person name="Guo L."/>
            <person name="Liang H."/>
            <person name="Lu P."/>
            <person name="Wu Y."/>
            <person name="Zhang Z."/>
            <person name="Ro D.K."/>
            <person name="Shang Y."/>
            <person name="Huang S."/>
            <person name="Yan J."/>
        </authorList>
    </citation>
    <scope>NUCLEOTIDE SEQUENCE [LARGE SCALE GENOMIC DNA]</scope>
    <source>
        <strain evidence="1">Ta-2019</strain>
    </source>
</reference>